<evidence type="ECO:0000313" key="2">
    <source>
        <dbReference type="Proteomes" id="UP000295507"/>
    </source>
</evidence>
<evidence type="ECO:0000313" key="1">
    <source>
        <dbReference type="EMBL" id="TCU38127.1"/>
    </source>
</evidence>
<dbReference type="AlphaFoldDB" id="A0A4R3RTK7"/>
<gene>
    <name evidence="1" type="ORF">EV129_105446</name>
</gene>
<organism evidence="1 2">
    <name type="scientific">Rhizobium azibense</name>
    <dbReference type="NCBI Taxonomy" id="1136135"/>
    <lineage>
        <taxon>Bacteria</taxon>
        <taxon>Pseudomonadati</taxon>
        <taxon>Pseudomonadota</taxon>
        <taxon>Alphaproteobacteria</taxon>
        <taxon>Hyphomicrobiales</taxon>
        <taxon>Rhizobiaceae</taxon>
        <taxon>Rhizobium/Agrobacterium group</taxon>
        <taxon>Rhizobium</taxon>
    </lineage>
</organism>
<dbReference type="EMBL" id="SMBK01000005">
    <property type="protein sequence ID" value="TCU38127.1"/>
    <property type="molecule type" value="Genomic_DNA"/>
</dbReference>
<sequence length="40" mass="4406">MNEVRPSGEQLAKLADLVDAGAVRPVIDTVYPFEQTPHLK</sequence>
<dbReference type="RefSeq" id="WP_237358620.1">
    <property type="nucleotide sequence ID" value="NZ_SMBK01000005.1"/>
</dbReference>
<proteinExistence type="predicted"/>
<dbReference type="Gene3D" id="3.90.180.10">
    <property type="entry name" value="Medium-chain alcohol dehydrogenases, catalytic domain"/>
    <property type="match status" value="1"/>
</dbReference>
<reference evidence="1 2" key="1">
    <citation type="submission" date="2019-03" db="EMBL/GenBank/DDBJ databases">
        <title>Genomic Encyclopedia of Type Strains, Phase IV (KMG-V): Genome sequencing to study the core and pangenomes of soil and plant-associated prokaryotes.</title>
        <authorList>
            <person name="Whitman W."/>
        </authorList>
    </citation>
    <scope>NUCLEOTIDE SEQUENCE [LARGE SCALE GENOMIC DNA]</scope>
    <source>
        <strain evidence="1 2">IE4868</strain>
    </source>
</reference>
<dbReference type="Pfam" id="PF13602">
    <property type="entry name" value="ADH_zinc_N_2"/>
    <property type="match status" value="1"/>
</dbReference>
<protein>
    <submittedName>
        <fullName evidence="1">Zinc-binding alcohol dehydrogenase family protein</fullName>
    </submittedName>
</protein>
<name>A0A4R3RTK7_9HYPH</name>
<accession>A0A4R3RTK7</accession>
<dbReference type="Proteomes" id="UP000295507">
    <property type="component" value="Unassembled WGS sequence"/>
</dbReference>
<comment type="caution">
    <text evidence="1">The sequence shown here is derived from an EMBL/GenBank/DDBJ whole genome shotgun (WGS) entry which is preliminary data.</text>
</comment>
<dbReference type="Gene3D" id="3.40.50.720">
    <property type="entry name" value="NAD(P)-binding Rossmann-like Domain"/>
    <property type="match status" value="1"/>
</dbReference>